<dbReference type="InterPro" id="IPR012338">
    <property type="entry name" value="Beta-lactam/transpept-like"/>
</dbReference>
<protein>
    <submittedName>
        <fullName evidence="3">Serine hydrolase</fullName>
    </submittedName>
</protein>
<dbReference type="SUPFAM" id="SSF56601">
    <property type="entry name" value="beta-lactamase/transpeptidase-like"/>
    <property type="match status" value="1"/>
</dbReference>
<sequence>MKKYYLTLLLATSLFSSNAQSLYEPAVFTDAQRLGKIRQALPAVEKLVEEEFKKNKFPGLAYGIIVDGELLHTKSFGYTDIARKTPASEKSLFRIASMSKSVTAMAILKLRDEGKLRLDDPVQQYIPELKKTPALTVDAPLITIRHLLTHAAGFPEDNPWGDRQLAISDMTFLKMLNKGVSLSNPPGIAYEYSNMGFAMLGRIITVVSKMPYQTYIDQNIFKPLGMTQTFWEYAKVPADLLAHGYRWENEKWSEEKLLHDGAYGAMGGLITSIEDFSKYMAFHQAAWPPRSEAGSGPISRSSVREMHQPANFASLVTNTKADGKPYSIATAYAYGLRWTKDSDDIMTVGHSGGLPGFGSNWRILPEYGIGVVSYMNLTYANANALNTKIIDLLRVQADFHKRQLPVSKVLAQRKEEIIKVLRDWNRANQYPIFAENFFPDHSQAIRKKASDELFARIGKIVRVGELVPENQLRGAFIMEGEKGKVQVYFTLSPEKPALIQQLDLREIQ</sequence>
<keyword evidence="3" id="KW-0378">Hydrolase</keyword>
<feature type="signal peptide" evidence="1">
    <location>
        <begin position="1"/>
        <end position="19"/>
    </location>
</feature>
<dbReference type="Proteomes" id="UP000239590">
    <property type="component" value="Unassembled WGS sequence"/>
</dbReference>
<name>A0A2S7ISI9_9BACT</name>
<dbReference type="OrthoDB" id="9797709at2"/>
<keyword evidence="1" id="KW-0732">Signal</keyword>
<gene>
    <name evidence="3" type="ORF">C5O19_13570</name>
</gene>
<dbReference type="GO" id="GO:0016787">
    <property type="term" value="F:hydrolase activity"/>
    <property type="evidence" value="ECO:0007669"/>
    <property type="project" value="UniProtKB-KW"/>
</dbReference>
<proteinExistence type="predicted"/>
<reference evidence="4" key="1">
    <citation type="submission" date="2018-02" db="EMBL/GenBank/DDBJ databases">
        <title>Genome sequencing of Solimonas sp. HR-BB.</title>
        <authorList>
            <person name="Lee Y."/>
            <person name="Jeon C.O."/>
        </authorList>
    </citation>
    <scope>NUCLEOTIDE SEQUENCE [LARGE SCALE GENOMIC DNA]</scope>
    <source>
        <strain evidence="4">HR-U</strain>
    </source>
</reference>
<dbReference type="Pfam" id="PF00144">
    <property type="entry name" value="Beta-lactamase"/>
    <property type="match status" value="1"/>
</dbReference>
<feature type="domain" description="Beta-lactamase-related" evidence="2">
    <location>
        <begin position="45"/>
        <end position="386"/>
    </location>
</feature>
<feature type="chain" id="PRO_5015404323" evidence="1">
    <location>
        <begin position="20"/>
        <end position="508"/>
    </location>
</feature>
<dbReference type="Gene3D" id="3.40.710.10">
    <property type="entry name" value="DD-peptidase/beta-lactamase superfamily"/>
    <property type="match status" value="1"/>
</dbReference>
<dbReference type="InterPro" id="IPR001466">
    <property type="entry name" value="Beta-lactam-related"/>
</dbReference>
<dbReference type="EMBL" id="PTRA01000001">
    <property type="protein sequence ID" value="PQA60598.1"/>
    <property type="molecule type" value="Genomic_DNA"/>
</dbReference>
<dbReference type="AlphaFoldDB" id="A0A2S7ISI9"/>
<organism evidence="3 4">
    <name type="scientific">Siphonobacter curvatus</name>
    <dbReference type="NCBI Taxonomy" id="2094562"/>
    <lineage>
        <taxon>Bacteria</taxon>
        <taxon>Pseudomonadati</taxon>
        <taxon>Bacteroidota</taxon>
        <taxon>Cytophagia</taxon>
        <taxon>Cytophagales</taxon>
        <taxon>Cytophagaceae</taxon>
        <taxon>Siphonobacter</taxon>
    </lineage>
</organism>
<dbReference type="PANTHER" id="PTHR46825:SF9">
    <property type="entry name" value="BETA-LACTAMASE-RELATED DOMAIN-CONTAINING PROTEIN"/>
    <property type="match status" value="1"/>
</dbReference>
<dbReference type="PANTHER" id="PTHR46825">
    <property type="entry name" value="D-ALANYL-D-ALANINE-CARBOXYPEPTIDASE/ENDOPEPTIDASE AMPH"/>
    <property type="match status" value="1"/>
</dbReference>
<accession>A0A2S7ISI9</accession>
<comment type="caution">
    <text evidence="3">The sequence shown here is derived from an EMBL/GenBank/DDBJ whole genome shotgun (WGS) entry which is preliminary data.</text>
</comment>
<evidence type="ECO:0000259" key="2">
    <source>
        <dbReference type="Pfam" id="PF00144"/>
    </source>
</evidence>
<dbReference type="RefSeq" id="WP_104713051.1">
    <property type="nucleotide sequence ID" value="NZ_PTRA01000001.1"/>
</dbReference>
<keyword evidence="4" id="KW-1185">Reference proteome</keyword>
<evidence type="ECO:0000313" key="3">
    <source>
        <dbReference type="EMBL" id="PQA60598.1"/>
    </source>
</evidence>
<evidence type="ECO:0000313" key="4">
    <source>
        <dbReference type="Proteomes" id="UP000239590"/>
    </source>
</evidence>
<evidence type="ECO:0000256" key="1">
    <source>
        <dbReference type="SAM" id="SignalP"/>
    </source>
</evidence>
<dbReference type="InterPro" id="IPR050491">
    <property type="entry name" value="AmpC-like"/>
</dbReference>